<feature type="transmembrane region" description="Helical" evidence="1">
    <location>
        <begin position="83"/>
        <end position="101"/>
    </location>
</feature>
<accession>A0ABP3LV77</accession>
<evidence type="ECO:0008006" key="4">
    <source>
        <dbReference type="Google" id="ProtNLM"/>
    </source>
</evidence>
<gene>
    <name evidence="2" type="ORF">GCM10008937_11540</name>
</gene>
<organism evidence="2 3">
    <name type="scientific">Deinococcus depolymerans</name>
    <dbReference type="NCBI Taxonomy" id="392408"/>
    <lineage>
        <taxon>Bacteria</taxon>
        <taxon>Thermotogati</taxon>
        <taxon>Deinococcota</taxon>
        <taxon>Deinococci</taxon>
        <taxon>Deinococcales</taxon>
        <taxon>Deinococcaceae</taxon>
        <taxon>Deinococcus</taxon>
    </lineage>
</organism>
<reference evidence="3" key="1">
    <citation type="journal article" date="2019" name="Int. J. Syst. Evol. Microbiol.">
        <title>The Global Catalogue of Microorganisms (GCM) 10K type strain sequencing project: providing services to taxonomists for standard genome sequencing and annotation.</title>
        <authorList>
            <consortium name="The Broad Institute Genomics Platform"/>
            <consortium name="The Broad Institute Genome Sequencing Center for Infectious Disease"/>
            <person name="Wu L."/>
            <person name="Ma J."/>
        </authorList>
    </citation>
    <scope>NUCLEOTIDE SEQUENCE [LARGE SCALE GENOMIC DNA]</scope>
    <source>
        <strain evidence="3">JCM 14368</strain>
    </source>
</reference>
<dbReference type="Proteomes" id="UP001500191">
    <property type="component" value="Unassembled WGS sequence"/>
</dbReference>
<keyword evidence="3" id="KW-1185">Reference proteome</keyword>
<comment type="caution">
    <text evidence="2">The sequence shown here is derived from an EMBL/GenBank/DDBJ whole genome shotgun (WGS) entry which is preliminary data.</text>
</comment>
<name>A0ABP3LV77_9DEIO</name>
<feature type="transmembrane region" description="Helical" evidence="1">
    <location>
        <begin position="25"/>
        <end position="45"/>
    </location>
</feature>
<feature type="transmembrane region" description="Helical" evidence="1">
    <location>
        <begin position="57"/>
        <end position="77"/>
    </location>
</feature>
<dbReference type="EMBL" id="BAAADB010000008">
    <property type="protein sequence ID" value="GAA0505342.1"/>
    <property type="molecule type" value="Genomic_DNA"/>
</dbReference>
<evidence type="ECO:0000313" key="3">
    <source>
        <dbReference type="Proteomes" id="UP001500191"/>
    </source>
</evidence>
<protein>
    <recommendedName>
        <fullName evidence="4">Holin</fullName>
    </recommendedName>
</protein>
<evidence type="ECO:0000256" key="1">
    <source>
        <dbReference type="SAM" id="Phobius"/>
    </source>
</evidence>
<evidence type="ECO:0000313" key="2">
    <source>
        <dbReference type="EMBL" id="GAA0505342.1"/>
    </source>
</evidence>
<keyword evidence="1" id="KW-0472">Membrane</keyword>
<proteinExistence type="predicted"/>
<sequence>MLRPTGGSSFLAGLWSLMEKHVPPLWLLAVLSAVLGLIAQLGTSLAMDMARDKGKLYGFLLLSLVFSASTTVLLVQLTALDDYVCATVGTLAGAIPPLWTLRAAVKLIGQKYGVELGELTATNSPKKEGDAT</sequence>
<keyword evidence="1" id="KW-1133">Transmembrane helix</keyword>
<keyword evidence="1" id="KW-0812">Transmembrane</keyword>